<reference evidence="1 2" key="1">
    <citation type="submission" date="2019-11" db="EMBL/GenBank/DDBJ databases">
        <authorList>
            <person name="Yang C."/>
            <person name="Li F."/>
        </authorList>
    </citation>
    <scope>NUCLEOTIDE SEQUENCE [LARGE SCALE GENOMIC DNA]</scope>
    <source>
        <strain evidence="1">KB4526</strain>
        <tissue evidence="1">Muscle</tissue>
    </source>
</reference>
<dbReference type="Proteomes" id="UP000475037">
    <property type="component" value="Unassembled WGS sequence"/>
</dbReference>
<sequence>SVSLIIREIEIKTTLRYYLMLVRVDKMNKSGDYRCWRGCGETGTLLRCWWESKLVQPLWKTVWRFLKKLAIELPYDPAIALLRIYPRGTGVLMHRGTCTPMFIAALSKIAKSWKEPKCPSTDEWIKKMWFIYTMEYYMAMRKNEICPFVAMWMELEGVTLSKISQAEKDSYHMFAHIGEL</sequence>
<feature type="non-terminal residue" evidence="1">
    <location>
        <position position="1"/>
    </location>
</feature>
<evidence type="ECO:0000313" key="2">
    <source>
        <dbReference type="Proteomes" id="UP000475037"/>
    </source>
</evidence>
<gene>
    <name evidence="1" type="primary">Pol_658</name>
    <name evidence="1" type="ORF">FOF47_R07785</name>
</gene>
<comment type="caution">
    <text evidence="1">The sequence shown here is derived from an EMBL/GenBank/DDBJ whole genome shotgun (WGS) entry which is preliminary data.</text>
</comment>
<evidence type="ECO:0000313" key="1">
    <source>
        <dbReference type="EMBL" id="KAF0870629.1"/>
    </source>
</evidence>
<keyword evidence="2" id="KW-1185">Reference proteome</keyword>
<proteinExistence type="predicted"/>
<accession>A0A6G1A488</accession>
<feature type="non-terminal residue" evidence="1">
    <location>
        <position position="180"/>
    </location>
</feature>
<organism evidence="1 2">
    <name type="scientific">Crocuta crocuta</name>
    <name type="common">Spotted hyena</name>
    <dbReference type="NCBI Taxonomy" id="9678"/>
    <lineage>
        <taxon>Eukaryota</taxon>
        <taxon>Metazoa</taxon>
        <taxon>Chordata</taxon>
        <taxon>Craniata</taxon>
        <taxon>Vertebrata</taxon>
        <taxon>Euteleostomi</taxon>
        <taxon>Mammalia</taxon>
        <taxon>Eutheria</taxon>
        <taxon>Laurasiatheria</taxon>
        <taxon>Carnivora</taxon>
        <taxon>Feliformia</taxon>
        <taxon>Hyaenidae</taxon>
        <taxon>Crocuta</taxon>
    </lineage>
</organism>
<name>A0A6G1A488_CROCR</name>
<dbReference type="EMBL" id="VOAJ01024672">
    <property type="protein sequence ID" value="KAF0870629.1"/>
    <property type="molecule type" value="Genomic_DNA"/>
</dbReference>
<dbReference type="AlphaFoldDB" id="A0A6G1A488"/>
<protein>
    <submittedName>
        <fullName evidence="1">LORF2 protein</fullName>
    </submittedName>
</protein>